<dbReference type="Gene3D" id="3.40.720.10">
    <property type="entry name" value="Alkaline Phosphatase, subunit A"/>
    <property type="match status" value="1"/>
</dbReference>
<evidence type="ECO:0000313" key="8">
    <source>
        <dbReference type="Proteomes" id="UP001202134"/>
    </source>
</evidence>
<dbReference type="Gene3D" id="3.30.1120.10">
    <property type="match status" value="1"/>
</dbReference>
<dbReference type="InterPro" id="IPR050738">
    <property type="entry name" value="Sulfatase"/>
</dbReference>
<proteinExistence type="inferred from homology"/>
<name>A0ABT0KMG1_9GAMM</name>
<feature type="domain" description="Sulfatase N-terminal" evidence="6">
    <location>
        <begin position="35"/>
        <end position="360"/>
    </location>
</feature>
<gene>
    <name evidence="7" type="ORF">L2737_06790</name>
</gene>
<evidence type="ECO:0000256" key="4">
    <source>
        <dbReference type="ARBA" id="ARBA00022837"/>
    </source>
</evidence>
<evidence type="ECO:0000256" key="2">
    <source>
        <dbReference type="ARBA" id="ARBA00022723"/>
    </source>
</evidence>
<accession>A0ABT0KMG1</accession>
<evidence type="ECO:0000259" key="6">
    <source>
        <dbReference type="Pfam" id="PF00884"/>
    </source>
</evidence>
<evidence type="ECO:0000256" key="1">
    <source>
        <dbReference type="ARBA" id="ARBA00008779"/>
    </source>
</evidence>
<dbReference type="PANTHER" id="PTHR42693">
    <property type="entry name" value="ARYLSULFATASE FAMILY MEMBER"/>
    <property type="match status" value="1"/>
</dbReference>
<dbReference type="Proteomes" id="UP001202134">
    <property type="component" value="Unassembled WGS sequence"/>
</dbReference>
<dbReference type="Pfam" id="PF00884">
    <property type="entry name" value="Sulfatase"/>
    <property type="match status" value="1"/>
</dbReference>
<organism evidence="7 8">
    <name type="scientific">Shewanella electrodiphila</name>
    <dbReference type="NCBI Taxonomy" id="934143"/>
    <lineage>
        <taxon>Bacteria</taxon>
        <taxon>Pseudomonadati</taxon>
        <taxon>Pseudomonadota</taxon>
        <taxon>Gammaproteobacteria</taxon>
        <taxon>Alteromonadales</taxon>
        <taxon>Shewanellaceae</taxon>
        <taxon>Shewanella</taxon>
    </lineage>
</organism>
<comment type="caution">
    <text evidence="7">The sequence shown here is derived from an EMBL/GenBank/DDBJ whole genome shotgun (WGS) entry which is preliminary data.</text>
</comment>
<dbReference type="CDD" id="cd16146">
    <property type="entry name" value="ARS_like"/>
    <property type="match status" value="1"/>
</dbReference>
<dbReference type="SUPFAM" id="SSF53649">
    <property type="entry name" value="Alkaline phosphatase-like"/>
    <property type="match status" value="1"/>
</dbReference>
<keyword evidence="3" id="KW-0378">Hydrolase</keyword>
<keyword evidence="8" id="KW-1185">Reference proteome</keyword>
<comment type="similarity">
    <text evidence="1">Belongs to the sulfatase family.</text>
</comment>
<keyword evidence="5" id="KW-0732">Signal</keyword>
<dbReference type="InterPro" id="IPR017850">
    <property type="entry name" value="Alkaline_phosphatase_core_sf"/>
</dbReference>
<dbReference type="InterPro" id="IPR000917">
    <property type="entry name" value="Sulfatase_N"/>
</dbReference>
<dbReference type="EMBL" id="JAKIKU010000003">
    <property type="protein sequence ID" value="MCL1045037.1"/>
    <property type="molecule type" value="Genomic_DNA"/>
</dbReference>
<dbReference type="PANTHER" id="PTHR42693:SF53">
    <property type="entry name" value="ENDO-4-O-SULFATASE"/>
    <property type="match status" value="1"/>
</dbReference>
<protein>
    <submittedName>
        <fullName evidence="7">Arylsulfatase</fullName>
    </submittedName>
</protein>
<evidence type="ECO:0000313" key="7">
    <source>
        <dbReference type="EMBL" id="MCL1045037.1"/>
    </source>
</evidence>
<reference evidence="7 8" key="1">
    <citation type="submission" date="2022-01" db="EMBL/GenBank/DDBJ databases">
        <title>Whole genome-based taxonomy of the Shewanellaceae.</title>
        <authorList>
            <person name="Martin-Rodriguez A.J."/>
        </authorList>
    </citation>
    <scope>NUCLEOTIDE SEQUENCE [LARGE SCALE GENOMIC DNA]</scope>
    <source>
        <strain evidence="7 8">DSM 24955</strain>
    </source>
</reference>
<feature type="signal peptide" evidence="5">
    <location>
        <begin position="1"/>
        <end position="25"/>
    </location>
</feature>
<dbReference type="RefSeq" id="WP_248955233.1">
    <property type="nucleotide sequence ID" value="NZ_JAKIKU010000003.1"/>
</dbReference>
<feature type="chain" id="PRO_5047017921" evidence="5">
    <location>
        <begin position="26"/>
        <end position="611"/>
    </location>
</feature>
<evidence type="ECO:0000256" key="3">
    <source>
        <dbReference type="ARBA" id="ARBA00022801"/>
    </source>
</evidence>
<dbReference type="InterPro" id="IPR024607">
    <property type="entry name" value="Sulfatase_CS"/>
</dbReference>
<dbReference type="PROSITE" id="PS00523">
    <property type="entry name" value="SULFATASE_1"/>
    <property type="match status" value="1"/>
</dbReference>
<sequence>MAKERLLSLVLLLATNNLIVSDVNASEEKITPNKPNIILVMTDDQGYGQIGKNDNPIIDTPNIDQLANESVSLTNFHVDPTCSPTRASLLTGKNSLRAGVWHTILTRYFLGEEHDTLAEQLKRSGYETGIFGKWHLGDNYPFRPQDQGFDNVVIHGGGGVGQTPDYWGNTQFDDVYYDNGVQRQFPGYATDVWFDQSISFINEEREQPFFAYISLNSPHAPYRAPESYVEPYLKKGLNRDMATLYGMITNIDDNMAKLRNALKKNGLDKNTILVFMTDNGASYKPTDKKNVLTKKHTGLQEKFPGWIPNAGLRGYKGSTYEGGHKVPFYIHYPDGGLISKEYNNLSAHVDLLPTLLDLAGLPLPTEKIDGISLKELLMTGLSKELDERKLVITNQRVDVPSIDRPTVVAHKMWRYLTFNGKEELYNLSDDPQQQHNVIKKYPDVRKQLSNYHTTWWQELSDKGFLNRRIVIGNEAENPVRLNAMDWSENQGEVPWFIGHQAPADERDYIHWLTREGDFKPHPWYIDVEKTAQYEAKVFYHDAPAATPVQNKYCVIETNNQRHIERVWGRASHCVMNLELQSGEQAVTAWFTDDETGERQDKAAFYLYLDRQ</sequence>
<keyword evidence="2" id="KW-0479">Metal-binding</keyword>
<evidence type="ECO:0000256" key="5">
    <source>
        <dbReference type="SAM" id="SignalP"/>
    </source>
</evidence>
<keyword evidence="4" id="KW-0106">Calcium</keyword>